<name>A0A6G8I2Z2_9STRE</name>
<organism evidence="1 2">
    <name type="scientific">Streptococcus ruminicola</name>
    <dbReference type="NCBI Taxonomy" id="2686210"/>
    <lineage>
        <taxon>Bacteria</taxon>
        <taxon>Bacillati</taxon>
        <taxon>Bacillota</taxon>
        <taxon>Bacilli</taxon>
        <taxon>Lactobacillales</taxon>
        <taxon>Streptococcaceae</taxon>
        <taxon>Streptococcus</taxon>
    </lineage>
</organism>
<accession>A0A6G8I2Z2</accession>
<gene>
    <name evidence="1" type="ORF">GPZ88_10155</name>
</gene>
<evidence type="ECO:0000313" key="1">
    <source>
        <dbReference type="EMBL" id="QIM47428.1"/>
    </source>
</evidence>
<dbReference type="RefSeq" id="WP_157328653.1">
    <property type="nucleotide sequence ID" value="NZ_CP046920.1"/>
</dbReference>
<dbReference type="Proteomes" id="UP000503166">
    <property type="component" value="Plasmid p_CNU_G2"/>
</dbReference>
<dbReference type="AlphaFoldDB" id="A0A6G8I2Z2"/>
<dbReference type="KEGG" id="srum:GPZ88_10155"/>
<sequence>MTITLTQKQYKVMKKEIVRNSATLVGFNYAIFEKCDHIMLLKAIDEVARSDFYLGLSEADKENFLITKIVKYSSYQDFKKLAPYFFSFSRFARANKEKLLNTILEDDEASKGGVAFAGETLTDFLNEIGKAESIPYMYSDEWLEEVNIMLGECGIKTLSL</sequence>
<proteinExistence type="predicted"/>
<geneLocation type="plasmid" evidence="2">
    <name>p_cnu_g2</name>
</geneLocation>
<protein>
    <submittedName>
        <fullName evidence="1">Uncharacterized protein</fullName>
    </submittedName>
</protein>
<keyword evidence="1" id="KW-0614">Plasmid</keyword>
<reference evidence="1 2" key="1">
    <citation type="submission" date="2019-12" db="EMBL/GenBank/DDBJ databases">
        <title>Complete genome sequence of Streptococcus sp. CNU G2 isolated frome Bos taurus coreanae.</title>
        <authorList>
            <person name="Park S.Y."/>
            <person name="Kim J.H."/>
            <person name="Seo S.W."/>
        </authorList>
    </citation>
    <scope>NUCLEOTIDE SEQUENCE [LARGE SCALE GENOMIC DNA]</scope>
    <source>
        <strain evidence="1 2">CNU G2</strain>
        <plasmid evidence="2">p_cnu_g2</plasmid>
    </source>
</reference>
<dbReference type="EMBL" id="CP046920">
    <property type="protein sequence ID" value="QIM47428.1"/>
    <property type="molecule type" value="Genomic_DNA"/>
</dbReference>
<evidence type="ECO:0000313" key="2">
    <source>
        <dbReference type="Proteomes" id="UP000503166"/>
    </source>
</evidence>